<dbReference type="SMART" id="SM00342">
    <property type="entry name" value="HTH_ARAC"/>
    <property type="match status" value="1"/>
</dbReference>
<keyword evidence="3" id="KW-0238">DNA-binding</keyword>
<dbReference type="Gene3D" id="2.60.120.10">
    <property type="entry name" value="Jelly Rolls"/>
    <property type="match status" value="1"/>
</dbReference>
<dbReference type="Gene3D" id="1.10.10.60">
    <property type="entry name" value="Homeodomain-like"/>
    <property type="match status" value="2"/>
</dbReference>
<proteinExistence type="predicted"/>
<dbReference type="RefSeq" id="WP_096197601.1">
    <property type="nucleotide sequence ID" value="NZ_BAAAIQ010000004.1"/>
</dbReference>
<reference evidence="8 9" key="1">
    <citation type="journal article" date="2017" name="Elife">
        <title>Extensive horizontal gene transfer in cheese-associated bacteria.</title>
        <authorList>
            <person name="Bonham K.S."/>
            <person name="Wolfe B.E."/>
            <person name="Dutton R.J."/>
        </authorList>
    </citation>
    <scope>NUCLEOTIDE SEQUENCE [LARGE SCALE GENOMIC DNA]</scope>
    <source>
        <strain evidence="8 9">341_9</strain>
    </source>
</reference>
<dbReference type="AlphaFoldDB" id="A0A2A3YFY7"/>
<dbReference type="InterPro" id="IPR003313">
    <property type="entry name" value="AraC-bd"/>
</dbReference>
<gene>
    <name evidence="8" type="ORF">CIK66_14490</name>
</gene>
<evidence type="ECO:0000256" key="2">
    <source>
        <dbReference type="ARBA" id="ARBA00023015"/>
    </source>
</evidence>
<dbReference type="Pfam" id="PF12833">
    <property type="entry name" value="HTH_18"/>
    <property type="match status" value="1"/>
</dbReference>
<evidence type="ECO:0000256" key="6">
    <source>
        <dbReference type="ARBA" id="ARBA00079449"/>
    </source>
</evidence>
<keyword evidence="4" id="KW-0804">Transcription</keyword>
<dbReference type="InterPro" id="IPR018060">
    <property type="entry name" value="HTH_AraC"/>
</dbReference>
<dbReference type="EMBL" id="NRGR01000024">
    <property type="protein sequence ID" value="PCC38243.1"/>
    <property type="molecule type" value="Genomic_DNA"/>
</dbReference>
<organism evidence="8 9">
    <name type="scientific">Brachybacterium alimentarium</name>
    <dbReference type="NCBI Taxonomy" id="47845"/>
    <lineage>
        <taxon>Bacteria</taxon>
        <taxon>Bacillati</taxon>
        <taxon>Actinomycetota</taxon>
        <taxon>Actinomycetes</taxon>
        <taxon>Micrococcales</taxon>
        <taxon>Dermabacteraceae</taxon>
        <taxon>Brachybacterium</taxon>
    </lineage>
</organism>
<dbReference type="InterPro" id="IPR018062">
    <property type="entry name" value="HTH_AraC-typ_CS"/>
</dbReference>
<dbReference type="Pfam" id="PF02311">
    <property type="entry name" value="AraC_binding"/>
    <property type="match status" value="1"/>
</dbReference>
<keyword evidence="1" id="KW-0678">Repressor</keyword>
<dbReference type="SUPFAM" id="SSF51182">
    <property type="entry name" value="RmlC-like cupins"/>
    <property type="match status" value="1"/>
</dbReference>
<dbReference type="GO" id="GO:0003700">
    <property type="term" value="F:DNA-binding transcription factor activity"/>
    <property type="evidence" value="ECO:0007669"/>
    <property type="project" value="InterPro"/>
</dbReference>
<comment type="caution">
    <text evidence="8">The sequence shown here is derived from an EMBL/GenBank/DDBJ whole genome shotgun (WGS) entry which is preliminary data.</text>
</comment>
<dbReference type="Proteomes" id="UP000218598">
    <property type="component" value="Unassembled WGS sequence"/>
</dbReference>
<sequence>MSAAAEDGVGLGSWRREPSTVVYQAGGLPEDVPAVFTIHAETHLAGVPTEWPEHSHPLHELVWVRGGTMSARVGDRMFTVPEGLGLWVPAGAPHSGRLTADVELCDAFFAVETLPPGLEDPMMIRLSPVLESLLLHLARTDLEEAKRERAEAVVLDVLEPSLAPLELRLPRDPRIDVIVRALLEDPADARDVEDWSRATGVSVRTIARTFRRVTGLSFGQWRQALRMHLAVELLSGGAAVQDVSLDVGYAQPSTFISAFSRVMGMTPGAYAAAHRNTGGVAVSP</sequence>
<evidence type="ECO:0000313" key="9">
    <source>
        <dbReference type="Proteomes" id="UP000218598"/>
    </source>
</evidence>
<accession>A0A2A3YFY7</accession>
<evidence type="ECO:0000256" key="5">
    <source>
        <dbReference type="ARBA" id="ARBA00074140"/>
    </source>
</evidence>
<protein>
    <recommendedName>
        <fullName evidence="5">HTH-type transcriptional regulator RipA</fullName>
    </recommendedName>
    <alternativeName>
        <fullName evidence="6">Repressor of iron proteins A</fullName>
    </alternativeName>
</protein>
<evidence type="ECO:0000256" key="3">
    <source>
        <dbReference type="ARBA" id="ARBA00023125"/>
    </source>
</evidence>
<evidence type="ECO:0000256" key="4">
    <source>
        <dbReference type="ARBA" id="ARBA00023163"/>
    </source>
</evidence>
<keyword evidence="2" id="KW-0805">Transcription regulation</keyword>
<dbReference type="GO" id="GO:0043565">
    <property type="term" value="F:sequence-specific DNA binding"/>
    <property type="evidence" value="ECO:0007669"/>
    <property type="project" value="InterPro"/>
</dbReference>
<dbReference type="PANTHER" id="PTHR11019:SF199">
    <property type="entry name" value="HTH-TYPE TRANSCRIPTIONAL REGULATOR NIMR"/>
    <property type="match status" value="1"/>
</dbReference>
<name>A0A2A3YFY7_9MICO</name>
<dbReference type="OrthoDB" id="2039152at2"/>
<evidence type="ECO:0000259" key="7">
    <source>
        <dbReference type="PROSITE" id="PS01124"/>
    </source>
</evidence>
<dbReference type="FunFam" id="1.10.10.60:FF:000132">
    <property type="entry name" value="AraC family transcriptional regulator"/>
    <property type="match status" value="1"/>
</dbReference>
<dbReference type="PANTHER" id="PTHR11019">
    <property type="entry name" value="HTH-TYPE TRANSCRIPTIONAL REGULATOR NIMR"/>
    <property type="match status" value="1"/>
</dbReference>
<keyword evidence="9" id="KW-1185">Reference proteome</keyword>
<dbReference type="InterPro" id="IPR009057">
    <property type="entry name" value="Homeodomain-like_sf"/>
</dbReference>
<dbReference type="PROSITE" id="PS00041">
    <property type="entry name" value="HTH_ARAC_FAMILY_1"/>
    <property type="match status" value="1"/>
</dbReference>
<dbReference type="PROSITE" id="PS01124">
    <property type="entry name" value="HTH_ARAC_FAMILY_2"/>
    <property type="match status" value="1"/>
</dbReference>
<dbReference type="InterPro" id="IPR011051">
    <property type="entry name" value="RmlC_Cupin_sf"/>
</dbReference>
<dbReference type="SUPFAM" id="SSF46689">
    <property type="entry name" value="Homeodomain-like"/>
    <property type="match status" value="1"/>
</dbReference>
<dbReference type="InterPro" id="IPR014710">
    <property type="entry name" value="RmlC-like_jellyroll"/>
</dbReference>
<evidence type="ECO:0000313" key="8">
    <source>
        <dbReference type="EMBL" id="PCC38243.1"/>
    </source>
</evidence>
<evidence type="ECO:0000256" key="1">
    <source>
        <dbReference type="ARBA" id="ARBA00022491"/>
    </source>
</evidence>
<feature type="domain" description="HTH araC/xylS-type" evidence="7">
    <location>
        <begin position="176"/>
        <end position="273"/>
    </location>
</feature>